<dbReference type="InterPro" id="IPR013594">
    <property type="entry name" value="Dynein_heavy_tail"/>
</dbReference>
<dbReference type="Proteomes" id="UP000054166">
    <property type="component" value="Unassembled WGS sequence"/>
</dbReference>
<gene>
    <name evidence="4" type="ORF">PILCRDRAFT_829436</name>
</gene>
<dbReference type="InterPro" id="IPR026983">
    <property type="entry name" value="DHC"/>
</dbReference>
<evidence type="ECO:0000313" key="5">
    <source>
        <dbReference type="Proteomes" id="UP000054166"/>
    </source>
</evidence>
<reference evidence="5" key="2">
    <citation type="submission" date="2015-01" db="EMBL/GenBank/DDBJ databases">
        <title>Evolutionary Origins and Diversification of the Mycorrhizal Mutualists.</title>
        <authorList>
            <consortium name="DOE Joint Genome Institute"/>
            <consortium name="Mycorrhizal Genomics Consortium"/>
            <person name="Kohler A."/>
            <person name="Kuo A."/>
            <person name="Nagy L.G."/>
            <person name="Floudas D."/>
            <person name="Copeland A."/>
            <person name="Barry K.W."/>
            <person name="Cichocki N."/>
            <person name="Veneault-Fourrey C."/>
            <person name="LaButti K."/>
            <person name="Lindquist E.A."/>
            <person name="Lipzen A."/>
            <person name="Lundell T."/>
            <person name="Morin E."/>
            <person name="Murat C."/>
            <person name="Riley R."/>
            <person name="Ohm R."/>
            <person name="Sun H."/>
            <person name="Tunlid A."/>
            <person name="Henrissat B."/>
            <person name="Grigoriev I.V."/>
            <person name="Hibbett D.S."/>
            <person name="Martin F."/>
        </authorList>
    </citation>
    <scope>NUCLEOTIDE SEQUENCE [LARGE SCALE GENOMIC DNA]</scope>
    <source>
        <strain evidence="5">F 1598</strain>
    </source>
</reference>
<dbReference type="AlphaFoldDB" id="A0A0C3EYJ9"/>
<dbReference type="HOGENOM" id="CLU_000038_8_0_1"/>
<dbReference type="STRING" id="765440.A0A0C3EYJ9"/>
<evidence type="ECO:0000256" key="2">
    <source>
        <dbReference type="SAM" id="MobiDB-lite"/>
    </source>
</evidence>
<comment type="similarity">
    <text evidence="1">Belongs to the dynein heavy chain family.</text>
</comment>
<dbReference type="GO" id="GO:0045505">
    <property type="term" value="F:dynein intermediate chain binding"/>
    <property type="evidence" value="ECO:0007669"/>
    <property type="project" value="InterPro"/>
</dbReference>
<protein>
    <recommendedName>
        <fullName evidence="3">Dynein heavy chain tail domain-containing protein</fullName>
    </recommendedName>
</protein>
<feature type="region of interest" description="Disordered" evidence="2">
    <location>
        <begin position="1"/>
        <end position="39"/>
    </location>
</feature>
<dbReference type="EMBL" id="KN833096">
    <property type="protein sequence ID" value="KIM73034.1"/>
    <property type="molecule type" value="Genomic_DNA"/>
</dbReference>
<dbReference type="GO" id="GO:0051959">
    <property type="term" value="F:dynein light intermediate chain binding"/>
    <property type="evidence" value="ECO:0007669"/>
    <property type="project" value="InterPro"/>
</dbReference>
<dbReference type="GO" id="GO:0007018">
    <property type="term" value="P:microtubule-based movement"/>
    <property type="evidence" value="ECO:0007669"/>
    <property type="project" value="InterPro"/>
</dbReference>
<evidence type="ECO:0000256" key="1">
    <source>
        <dbReference type="ARBA" id="ARBA00008887"/>
    </source>
</evidence>
<reference evidence="4 5" key="1">
    <citation type="submission" date="2014-04" db="EMBL/GenBank/DDBJ databases">
        <authorList>
            <consortium name="DOE Joint Genome Institute"/>
            <person name="Kuo A."/>
            <person name="Tarkka M."/>
            <person name="Buscot F."/>
            <person name="Kohler A."/>
            <person name="Nagy L.G."/>
            <person name="Floudas D."/>
            <person name="Copeland A."/>
            <person name="Barry K.W."/>
            <person name="Cichocki N."/>
            <person name="Veneault-Fourrey C."/>
            <person name="LaButti K."/>
            <person name="Lindquist E.A."/>
            <person name="Lipzen A."/>
            <person name="Lundell T."/>
            <person name="Morin E."/>
            <person name="Murat C."/>
            <person name="Sun H."/>
            <person name="Tunlid A."/>
            <person name="Henrissat B."/>
            <person name="Grigoriev I.V."/>
            <person name="Hibbett D.S."/>
            <person name="Martin F."/>
            <person name="Nordberg H.P."/>
            <person name="Cantor M.N."/>
            <person name="Hua S.X."/>
        </authorList>
    </citation>
    <scope>NUCLEOTIDE SEQUENCE [LARGE SCALE GENOMIC DNA]</scope>
    <source>
        <strain evidence="4 5">F 1598</strain>
    </source>
</reference>
<proteinExistence type="inferred from homology"/>
<sequence>MATAELLRSPSLSTSSNGIIPHDTPNPATNTSTNGPIDQPPFDSSVFRSYLLALLPPVLGAAPSELESIFDDDEFDERVSRFAAEGGGVIYVVKVRDEVEDDTPQTYSYQLTMHLSYSPSHVTSLALIKRAPTLDPLSPLATQLHILNLFGGDETPYESLHAVVSSGIKPWFDAFVGTRGGGKDGDSKMGIPMTKKKFAELELSLLHLQQNVEIPETHLLIHPTIQRAVSEALATSTRPSLSHIPPKLLNDSTFLNTLHAHVNSWIKSIQAVTKLNRDVASGTASQEINFWLSLERALEGIEAQLRSEEVGMVMDCLRNAKRFHATVSFIADTGLKDATDNVEAISRDFNDQLLRVLTSHRLPYTPYETFDRLLSQSTNIFRTWDDLIKEFTNVAREVTRKIQEKFIPIKVVPAHAKLQEWTRYLRDWRKQHEQLAVMTGPTKGLGGVGVEVGGMDMEEEVKEAYEVVKRIDVLDVSVEGTEIWVAAENAYNERVARVENQIIARLRDRLGTARNANEMFRVFSKFNALFVRPKIRGAIQEYQTQLIESVKEDIKRLHDKFKTQYRFSEAYHMSQMRDLPPIAGAIIWARQIERQLLTYMKRVEDVLGKGWELYAEGQKLQSESAAFRKKLDTRPSFYDAWLHDINWRDMGVNGRLFEIVRLRGGGFQLAMNFDPQIITLFKEVRNLLWLNFQVPHAITNMVKDAKRVYPHAVSLMETVRTYGQTLDLVANNKGIEWLVAEYRNEAQRMVLRGMNIHWDYFVNQYGAARYVTSADGRDNQHIQFIWEFASIVSILQDKTNSVIDLYKDIDLATCPYTSEVFLELLAKIQAAIDRLNLEGYANLEHWVAELDKCIEGILLQCLVYIVKVWCAEFDRTDNGDTRRDAPIQETFSKWRGDKRLKEEKPIVQEIHIQNQVIFLDPPIEYACSTWIHQLHDWLGIVCQLWRIQSSRYEIGLQMQGAAVVETLYISLVPEYIFNCLGKDLAHWQQLLTEIKKARSTFDTSETQKSFGVCVIDYEQVQAWVNAKYELWQRDILSRFGVKLGNAMKEMHASILKARNKLEHHLLR</sequence>
<evidence type="ECO:0000313" key="4">
    <source>
        <dbReference type="EMBL" id="KIM73034.1"/>
    </source>
</evidence>
<evidence type="ECO:0000259" key="3">
    <source>
        <dbReference type="Pfam" id="PF08385"/>
    </source>
</evidence>
<dbReference type="InParanoid" id="A0A0C3EYJ9"/>
<dbReference type="Pfam" id="PF08385">
    <property type="entry name" value="DHC_N1"/>
    <property type="match status" value="1"/>
</dbReference>
<dbReference type="PANTHER" id="PTHR46532">
    <property type="entry name" value="MALE FERTILITY FACTOR KL5"/>
    <property type="match status" value="1"/>
</dbReference>
<feature type="domain" description="Dynein heavy chain tail" evidence="3">
    <location>
        <begin position="342"/>
        <end position="765"/>
    </location>
</feature>
<accession>A0A0C3EYJ9</accession>
<dbReference type="OrthoDB" id="447173at2759"/>
<dbReference type="GO" id="GO:0005858">
    <property type="term" value="C:axonemal dynein complex"/>
    <property type="evidence" value="ECO:0007669"/>
    <property type="project" value="TreeGrafter"/>
</dbReference>
<organism evidence="4 5">
    <name type="scientific">Piloderma croceum (strain F 1598)</name>
    <dbReference type="NCBI Taxonomy" id="765440"/>
    <lineage>
        <taxon>Eukaryota</taxon>
        <taxon>Fungi</taxon>
        <taxon>Dikarya</taxon>
        <taxon>Basidiomycota</taxon>
        <taxon>Agaricomycotina</taxon>
        <taxon>Agaricomycetes</taxon>
        <taxon>Agaricomycetidae</taxon>
        <taxon>Atheliales</taxon>
        <taxon>Atheliaceae</taxon>
        <taxon>Piloderma</taxon>
    </lineage>
</organism>
<keyword evidence="5" id="KW-1185">Reference proteome</keyword>
<dbReference type="PANTHER" id="PTHR46532:SF4">
    <property type="entry name" value="AAA+ ATPASE DOMAIN-CONTAINING PROTEIN"/>
    <property type="match status" value="1"/>
</dbReference>
<name>A0A0C3EYJ9_PILCF</name>
<feature type="compositionally biased region" description="Polar residues" evidence="2">
    <location>
        <begin position="26"/>
        <end position="36"/>
    </location>
</feature>